<feature type="compositionally biased region" description="Low complexity" evidence="1">
    <location>
        <begin position="50"/>
        <end position="62"/>
    </location>
</feature>
<evidence type="ECO:0000256" key="1">
    <source>
        <dbReference type="SAM" id="MobiDB-lite"/>
    </source>
</evidence>
<feature type="region of interest" description="Disordered" evidence="1">
    <location>
        <begin position="44"/>
        <end position="72"/>
    </location>
</feature>
<comment type="caution">
    <text evidence="2">The sequence shown here is derived from an EMBL/GenBank/DDBJ whole genome shotgun (WGS) entry which is preliminary data.</text>
</comment>
<keyword evidence="3" id="KW-1185">Reference proteome</keyword>
<dbReference type="AlphaFoldDB" id="A0A255EBW2"/>
<sequence length="72" mass="7502">MGGMDITQLLITVGSVFGIVIICALAIVPSIPSVPMSESRRWPVEIDEPTTGTASSTTAAKAAETRERDLAA</sequence>
<evidence type="ECO:0000313" key="3">
    <source>
        <dbReference type="Proteomes" id="UP000216300"/>
    </source>
</evidence>
<reference evidence="2 3" key="1">
    <citation type="submission" date="2017-07" db="EMBL/GenBank/DDBJ databases">
        <title>Draft whole genome sequences of clinical Proprionibacteriaceae strains.</title>
        <authorList>
            <person name="Bernier A.-M."/>
            <person name="Bernard K."/>
            <person name="Domingo M.-C."/>
        </authorList>
    </citation>
    <scope>NUCLEOTIDE SEQUENCE [LARGE SCALE GENOMIC DNA]</scope>
    <source>
        <strain evidence="2 3">NML 150081</strain>
    </source>
</reference>
<dbReference type="Proteomes" id="UP000216300">
    <property type="component" value="Unassembled WGS sequence"/>
</dbReference>
<dbReference type="EMBL" id="NMVJ01000010">
    <property type="protein sequence ID" value="OYN89037.1"/>
    <property type="molecule type" value="Genomic_DNA"/>
</dbReference>
<name>A0A255EBW2_9ACTN</name>
<evidence type="ECO:0000313" key="2">
    <source>
        <dbReference type="EMBL" id="OYN89037.1"/>
    </source>
</evidence>
<feature type="compositionally biased region" description="Basic and acidic residues" evidence="1">
    <location>
        <begin position="63"/>
        <end position="72"/>
    </location>
</feature>
<protein>
    <submittedName>
        <fullName evidence="2">Uncharacterized protein</fullName>
    </submittedName>
</protein>
<organism evidence="2 3">
    <name type="scientific">Parenemella sanctibonifatiensis</name>
    <dbReference type="NCBI Taxonomy" id="2016505"/>
    <lineage>
        <taxon>Bacteria</taxon>
        <taxon>Bacillati</taxon>
        <taxon>Actinomycetota</taxon>
        <taxon>Actinomycetes</taxon>
        <taxon>Propionibacteriales</taxon>
        <taxon>Propionibacteriaceae</taxon>
        <taxon>Parenemella</taxon>
    </lineage>
</organism>
<proteinExistence type="predicted"/>
<accession>A0A255EBW2</accession>
<gene>
    <name evidence="2" type="ORF">CGZ91_12280</name>
</gene>